<feature type="repeat" description="ANK" evidence="3">
    <location>
        <begin position="879"/>
        <end position="911"/>
    </location>
</feature>
<evidence type="ECO:0000313" key="5">
    <source>
        <dbReference type="EMBL" id="RBR16525.1"/>
    </source>
</evidence>
<keyword evidence="1" id="KW-0677">Repeat</keyword>
<feature type="repeat" description="ANK" evidence="3">
    <location>
        <begin position="150"/>
        <end position="182"/>
    </location>
</feature>
<dbReference type="PANTHER" id="PTHR24188">
    <property type="entry name" value="ANKYRIN REPEAT PROTEIN"/>
    <property type="match status" value="1"/>
</dbReference>
<name>A0A366RJR0_9HYPO</name>
<evidence type="ECO:0000259" key="4">
    <source>
        <dbReference type="Pfam" id="PF06985"/>
    </source>
</evidence>
<dbReference type="InterPro" id="IPR002110">
    <property type="entry name" value="Ankyrin_rpt"/>
</dbReference>
<feature type="repeat" description="ANK" evidence="3">
    <location>
        <begin position="116"/>
        <end position="148"/>
    </location>
</feature>
<evidence type="ECO:0000313" key="6">
    <source>
        <dbReference type="Proteomes" id="UP000253153"/>
    </source>
</evidence>
<dbReference type="PRINTS" id="PR01415">
    <property type="entry name" value="ANKYRIN"/>
</dbReference>
<dbReference type="InterPro" id="IPR010730">
    <property type="entry name" value="HET"/>
</dbReference>
<feature type="repeat" description="ANK" evidence="3">
    <location>
        <begin position="420"/>
        <end position="452"/>
    </location>
</feature>
<dbReference type="SMART" id="SM00248">
    <property type="entry name" value="ANK"/>
    <property type="match status" value="26"/>
</dbReference>
<feature type="repeat" description="ANK" evidence="3">
    <location>
        <begin position="278"/>
        <end position="310"/>
    </location>
</feature>
<dbReference type="Pfam" id="PF00023">
    <property type="entry name" value="Ank"/>
    <property type="match status" value="2"/>
</dbReference>
<feature type="repeat" description="ANK" evidence="3">
    <location>
        <begin position="354"/>
        <end position="386"/>
    </location>
</feature>
<dbReference type="Pfam" id="PF06985">
    <property type="entry name" value="HET"/>
    <property type="match status" value="1"/>
</dbReference>
<dbReference type="InterPro" id="IPR036770">
    <property type="entry name" value="Ankyrin_rpt-contain_sf"/>
</dbReference>
<feature type="repeat" description="ANK" evidence="3">
    <location>
        <begin position="453"/>
        <end position="485"/>
    </location>
</feature>
<dbReference type="EMBL" id="QKXC01000142">
    <property type="protein sequence ID" value="RBR16525.1"/>
    <property type="molecule type" value="Genomic_DNA"/>
</dbReference>
<dbReference type="SUPFAM" id="SSF48403">
    <property type="entry name" value="Ankyrin repeat"/>
    <property type="match status" value="3"/>
</dbReference>
<dbReference type="PANTHER" id="PTHR24188:SF29">
    <property type="entry name" value="GH09064P"/>
    <property type="match status" value="1"/>
</dbReference>
<keyword evidence="2 3" id="KW-0040">ANK repeat</keyword>
<feature type="repeat" description="ANK" evidence="3">
    <location>
        <begin position="813"/>
        <end position="845"/>
    </location>
</feature>
<dbReference type="PROSITE" id="PS50088">
    <property type="entry name" value="ANK_REPEAT"/>
    <property type="match status" value="19"/>
</dbReference>
<dbReference type="Proteomes" id="UP000253153">
    <property type="component" value="Unassembled WGS sequence"/>
</dbReference>
<dbReference type="PROSITE" id="PS50297">
    <property type="entry name" value="ANK_REP_REGION"/>
    <property type="match status" value="17"/>
</dbReference>
<accession>A0A366RJR0</accession>
<sequence>MASQQSANAIDCRPDRGREPVATSIPVVSYLAQRLLGEEFMSDGYSSIDKTKALIWAVGHNHVPLVEELIAYGVDVNMPGVDGWTCLGIAAELPTPKVLDILLRAGADVTAICGFGGKTALHWAARAGRSQAVKTLISQGSKVDTRISKLGFSPLHDAAYKGHVDTVQALLEAGAIIQCVDNEGWSPLHAACCSGHPDAVQLLIDRGASISSTTTGGLTPLHVAAVKAKHEIVMLICAIPHMDEAGENVLVASVTADSVATARVVLDHGANIETSSSDGITPLASAVLCNALEMASFLLEYGADIEGQTDDGYTALHLAAEKNLQQMSQLLIEKSANIESRITPGNQDGRLGDEGLTPLLAAAKSRSIDTAHILVNHGANAEATDKGWTGIHFASFAQSKSLIRLFAQEGVSIDARTLEQGRTALIVASAGDNPEVVALLIKLGADVDATNNIGWTPLHFAAHGGSGDITETLLKNGANPAAVSLDGERPRDVAYRQQNHHVRELIDGVVSVSLDAQNKPRARSVSLLFQAARANLLDKTLQLLDGEININSCDRDDRSSLSFAAESGSIGIVKALTSRKADMNLQDSYGGTPLWWASKCGHAIVVEHLLEQGAHCDTPDADGQSPLSVSSQYGHLTTVLVAELLSDSGADVNYRNPLGDSILRRAEVKKHKEVSDVLEYHQRFLKSESDQWDGDAVGGGAYPREVLDSISPLTFKRYTPLLKASKKGQLAMIERLIKAGADPNLSIDRRSALDEAAAFGQSEAVATLVEHGASVNGYDKDRSPLTSAAFNGHSNVIKLLCDLGASIDRGHEWGYSALMDAAECGHEVATSLLLQLGAKSDTRDKYGRTPLWHATKKRFGNVVKLLVESGANLECADNKGCTPLMIAVKRRDRKLTQFLLEKGSQMRPDSKRNYSPLCYAARNGDEPIVDLLLDYGADVNLPSFEKCTALHIATFEGHIMVIKMLIEADADVSLKDADGRTALSLAKENSNDAAITLLCRSASLRYAYCREYKKADATSFNEKSSYKYQPLTTASSIRIIELYPGNPGEILSFELEEVPLAGTTSFDALSYEWQEKVGTVPVQCGDRKILITPNCKAAMEKLRLRNKSRHLWIDAVCINQSDDHERNQQVGIMGEIFRTADKVIMWLGEETKFMAQAFEELPMIAKAQRKLLQEAGELAVDGESSEGDEDHGIMLQRMSTNEYIVGAFEDLMGLTYWTRAWILPEIIIAGSKGIVMCGDQSCDWSTLRLGMPRYEFCGFGQTPAIFDSSLADEYEKEGELRFVDVVDVLHTLDATDIRDKVFASLGVASSANELVERPIADYTMSVQQVFVYATRYIIDSHSLWSAWTLGIRHSTKQVCGLPSWVPDFNQRPSCEGEELFGHSCVLCRLDIVEAPITTDTSLHIGGCILDRVVFKLKLTKDLEISTILLLVVEALGKGNQSIYDLYTVGDGFDINSTIVDQKDRMQSIRSMRMSTNAGALIDTIFRLQRFPCNGDDGVKTGEDIADEAFSLLLGYMVWTLSRKVDALETPDYAKQAANPWFEESTNAETFTDFEIDNLVLMEGLLRYGNDLIYTENGYFGLTNAGEADDGMSIALVGHGSTFRLLRKRGDSEPYYEYVDLVSINLMGQEIDKPEKAYKNINLERLEFR</sequence>
<feature type="repeat" description="ANK" evidence="3">
    <location>
        <begin position="780"/>
        <end position="812"/>
    </location>
</feature>
<protein>
    <recommendedName>
        <fullName evidence="4">Heterokaryon incompatibility domain-containing protein</fullName>
    </recommendedName>
</protein>
<evidence type="ECO:0000256" key="3">
    <source>
        <dbReference type="PROSITE-ProRule" id="PRU00023"/>
    </source>
</evidence>
<dbReference type="OrthoDB" id="10252171at2759"/>
<organism evidence="5 6">
    <name type="scientific">Fusarium coffeatum</name>
    <dbReference type="NCBI Taxonomy" id="231269"/>
    <lineage>
        <taxon>Eukaryota</taxon>
        <taxon>Fungi</taxon>
        <taxon>Dikarya</taxon>
        <taxon>Ascomycota</taxon>
        <taxon>Pezizomycotina</taxon>
        <taxon>Sordariomycetes</taxon>
        <taxon>Hypocreomycetidae</taxon>
        <taxon>Hypocreales</taxon>
        <taxon>Nectriaceae</taxon>
        <taxon>Fusarium</taxon>
        <taxon>Fusarium incarnatum-equiseti species complex</taxon>
    </lineage>
</organism>
<dbReference type="RefSeq" id="XP_031014879.1">
    <property type="nucleotide sequence ID" value="XM_031161076.1"/>
</dbReference>
<feature type="repeat" description="ANK" evidence="3">
    <location>
        <begin position="556"/>
        <end position="588"/>
    </location>
</feature>
<feature type="repeat" description="ANK" evidence="3">
    <location>
        <begin position="589"/>
        <end position="621"/>
    </location>
</feature>
<feature type="repeat" description="ANK" evidence="3">
    <location>
        <begin position="311"/>
        <end position="343"/>
    </location>
</feature>
<comment type="caution">
    <text evidence="5">The sequence shown here is derived from an EMBL/GenBank/DDBJ whole genome shotgun (WGS) entry which is preliminary data.</text>
</comment>
<feature type="repeat" description="ANK" evidence="3">
    <location>
        <begin position="716"/>
        <end position="748"/>
    </location>
</feature>
<dbReference type="GeneID" id="41996372"/>
<proteinExistence type="predicted"/>
<evidence type="ECO:0000256" key="1">
    <source>
        <dbReference type="ARBA" id="ARBA00022737"/>
    </source>
</evidence>
<dbReference type="Pfam" id="PF12796">
    <property type="entry name" value="Ank_2"/>
    <property type="match status" value="8"/>
</dbReference>
<feature type="repeat" description="ANK" evidence="3">
    <location>
        <begin position="846"/>
        <end position="878"/>
    </location>
</feature>
<feature type="repeat" description="ANK" evidence="3">
    <location>
        <begin position="183"/>
        <end position="215"/>
    </location>
</feature>
<reference evidence="5 6" key="1">
    <citation type="submission" date="2018-06" db="EMBL/GenBank/DDBJ databases">
        <title>Fusarium incarnatum-equiseti species complex species 28.</title>
        <authorList>
            <person name="Gardiner D.M."/>
        </authorList>
    </citation>
    <scope>NUCLEOTIDE SEQUENCE [LARGE SCALE GENOMIC DNA]</scope>
    <source>
        <strain evidence="5 6">FIESC_28</strain>
    </source>
</reference>
<feature type="repeat" description="ANK" evidence="3">
    <location>
        <begin position="945"/>
        <end position="977"/>
    </location>
</feature>
<dbReference type="Gene3D" id="1.25.40.20">
    <property type="entry name" value="Ankyrin repeat-containing domain"/>
    <property type="match status" value="5"/>
</dbReference>
<gene>
    <name evidence="5" type="ORF">FIESC28_06934</name>
</gene>
<keyword evidence="6" id="KW-1185">Reference proteome</keyword>
<feature type="repeat" description="ANK" evidence="3">
    <location>
        <begin position="912"/>
        <end position="944"/>
    </location>
</feature>
<feature type="repeat" description="ANK" evidence="3">
    <location>
        <begin position="622"/>
        <end position="657"/>
    </location>
</feature>
<feature type="domain" description="Heterokaryon incompatibility" evidence="4">
    <location>
        <begin position="1066"/>
        <end position="1225"/>
    </location>
</feature>
<evidence type="ECO:0000256" key="2">
    <source>
        <dbReference type="ARBA" id="ARBA00023043"/>
    </source>
</evidence>
<feature type="repeat" description="ANK" evidence="3">
    <location>
        <begin position="748"/>
        <end position="780"/>
    </location>
</feature>